<dbReference type="SUPFAM" id="SSF48508">
    <property type="entry name" value="Nuclear receptor ligand-binding domain"/>
    <property type="match status" value="1"/>
</dbReference>
<comment type="caution">
    <text evidence="4">The sequence shown here is derived from an EMBL/GenBank/DDBJ whole genome shotgun (WGS) entry which is preliminary data.</text>
</comment>
<proteinExistence type="predicted"/>
<keyword evidence="1" id="KW-0805">Transcription regulation</keyword>
<dbReference type="InterPro" id="IPR035500">
    <property type="entry name" value="NHR-like_dom_sf"/>
</dbReference>
<dbReference type="EMBL" id="JAUCMV010000002">
    <property type="protein sequence ID" value="KAK0421410.1"/>
    <property type="molecule type" value="Genomic_DNA"/>
</dbReference>
<name>A0AA39ID17_9BILA</name>
<protein>
    <recommendedName>
        <fullName evidence="6">NR LBD domain-containing protein</fullName>
    </recommendedName>
</protein>
<keyword evidence="3" id="KW-0675">Receptor</keyword>
<evidence type="ECO:0000313" key="5">
    <source>
        <dbReference type="Proteomes" id="UP001175271"/>
    </source>
</evidence>
<dbReference type="Gene3D" id="1.10.565.10">
    <property type="entry name" value="Retinoid X Receptor"/>
    <property type="match status" value="1"/>
</dbReference>
<evidence type="ECO:0000256" key="1">
    <source>
        <dbReference type="ARBA" id="ARBA00023015"/>
    </source>
</evidence>
<dbReference type="Proteomes" id="UP001175271">
    <property type="component" value="Unassembled WGS sequence"/>
</dbReference>
<accession>A0AA39ID17</accession>
<dbReference type="AlphaFoldDB" id="A0AA39ID17"/>
<keyword evidence="2" id="KW-0804">Transcription</keyword>
<evidence type="ECO:0000256" key="2">
    <source>
        <dbReference type="ARBA" id="ARBA00023163"/>
    </source>
</evidence>
<keyword evidence="5" id="KW-1185">Reference proteome</keyword>
<organism evidence="4 5">
    <name type="scientific">Steinernema hermaphroditum</name>
    <dbReference type="NCBI Taxonomy" id="289476"/>
    <lineage>
        <taxon>Eukaryota</taxon>
        <taxon>Metazoa</taxon>
        <taxon>Ecdysozoa</taxon>
        <taxon>Nematoda</taxon>
        <taxon>Chromadorea</taxon>
        <taxon>Rhabditida</taxon>
        <taxon>Tylenchina</taxon>
        <taxon>Panagrolaimomorpha</taxon>
        <taxon>Strongyloidoidea</taxon>
        <taxon>Steinernematidae</taxon>
        <taxon>Steinernema</taxon>
    </lineage>
</organism>
<evidence type="ECO:0000313" key="4">
    <source>
        <dbReference type="EMBL" id="KAK0421410.1"/>
    </source>
</evidence>
<reference evidence="4" key="1">
    <citation type="submission" date="2023-06" db="EMBL/GenBank/DDBJ databases">
        <title>Genomic analysis of the entomopathogenic nematode Steinernema hermaphroditum.</title>
        <authorList>
            <person name="Schwarz E.M."/>
            <person name="Heppert J.K."/>
            <person name="Baniya A."/>
            <person name="Schwartz H.T."/>
            <person name="Tan C.-H."/>
            <person name="Antoshechkin I."/>
            <person name="Sternberg P.W."/>
            <person name="Goodrich-Blair H."/>
            <person name="Dillman A.R."/>
        </authorList>
    </citation>
    <scope>NUCLEOTIDE SEQUENCE</scope>
    <source>
        <strain evidence="4">PS9179</strain>
        <tissue evidence="4">Whole animal</tissue>
    </source>
</reference>
<gene>
    <name evidence="4" type="ORF">QR680_015223</name>
</gene>
<evidence type="ECO:0008006" key="6">
    <source>
        <dbReference type="Google" id="ProtNLM"/>
    </source>
</evidence>
<evidence type="ECO:0000256" key="3">
    <source>
        <dbReference type="ARBA" id="ARBA00023170"/>
    </source>
</evidence>
<sequence>MKKSRKPSNVRWIQERWIHSLASVQSSASDDVQCNSNIQCNHKATNPKTLDSLDIMTTLGSPVFPNAHSGEARARIPPFIDNLIDFFAKHFVSTNENVVYHWDPAIVGHNTGQPAWAHFSYSLAKIIEILIRLAQHVEGFIDLKPELQLDLMKKNIFEAVIFSQTPNSDIISGQLSFTGYKLSNDCATEQHLTSEIYDCIRFIAEKRFTQRILATACVIVLLESAFSSSRLQKSIGVLYATLPADIAEQLAEIRVKTSAVSRTHKTRLALLRANDSNVEDSLHPLYRQVFIEQPVKVVQMKCYHGINSSLAPRNVRKYINVMKIL</sequence>